<evidence type="ECO:0000313" key="3">
    <source>
        <dbReference type="EMBL" id="OON41437.1"/>
    </source>
</evidence>
<comment type="similarity">
    <text evidence="1">Belongs to the short-chain dehydrogenases/reductases (SDR) family.</text>
</comment>
<comment type="caution">
    <text evidence="3">The sequence shown here is derived from an EMBL/GenBank/DDBJ whole genome shotgun (WGS) entry which is preliminary data.</text>
</comment>
<dbReference type="GO" id="GO:0016614">
    <property type="term" value="F:oxidoreductase activity, acting on CH-OH group of donors"/>
    <property type="evidence" value="ECO:0007669"/>
    <property type="project" value="UniProtKB-ARBA"/>
</dbReference>
<accession>A0A1S8YRM2</accession>
<protein>
    <submittedName>
        <fullName evidence="3">Oxidoreductase</fullName>
    </submittedName>
</protein>
<dbReference type="PANTHER" id="PTHR48107">
    <property type="entry name" value="NADPH-DEPENDENT ALDEHYDE REDUCTASE-LIKE PROTEIN, CHLOROPLASTIC-RELATED"/>
    <property type="match status" value="1"/>
</dbReference>
<dbReference type="PANTHER" id="PTHR48107:SF7">
    <property type="entry name" value="RE15974P"/>
    <property type="match status" value="1"/>
</dbReference>
<evidence type="ECO:0000313" key="4">
    <source>
        <dbReference type="Proteomes" id="UP000190667"/>
    </source>
</evidence>
<evidence type="ECO:0000256" key="1">
    <source>
        <dbReference type="ARBA" id="ARBA00006484"/>
    </source>
</evidence>
<evidence type="ECO:0000256" key="2">
    <source>
        <dbReference type="ARBA" id="ARBA00023002"/>
    </source>
</evidence>
<dbReference type="STRING" id="1926881.BTJ39_05620"/>
<sequence length="251" mass="25605">MSKTLAGKVALVTGGSRGLGAVTAVKLAELGADVVISYVSSAEKAAAVVEEVQQKGVRARAVQNDQGDPSAAQSLIDSVVAEFGKLDILVNNAAIAVQGQRIDDPQADYAELDRQWRVNVLGVVALTRAAALKISDGGRIIFIGSGLGGRVAFPQVTDYAATKAAIVGYARGASRDLGARHITVNVVQPGVMPTDMAAAAADKLPPDVVNTLAIPRISTLEEVAASIAFLAGPDAGYITGGVLDISGGYQA</sequence>
<keyword evidence="2" id="KW-0560">Oxidoreductase</keyword>
<reference evidence="3 4" key="1">
    <citation type="submission" date="2016-12" db="EMBL/GenBank/DDBJ databases">
        <title>Izhakiella australiana sp. nov. of genus Izhakiella isolated from Australian desert.</title>
        <authorList>
            <person name="Ji M."/>
        </authorList>
    </citation>
    <scope>NUCLEOTIDE SEQUENCE [LARGE SCALE GENOMIC DNA]</scope>
    <source>
        <strain evidence="3 4">D4N98</strain>
    </source>
</reference>
<dbReference type="InterPro" id="IPR002347">
    <property type="entry name" value="SDR_fam"/>
</dbReference>
<dbReference type="Pfam" id="PF13561">
    <property type="entry name" value="adh_short_C2"/>
    <property type="match status" value="1"/>
</dbReference>
<dbReference type="AlphaFoldDB" id="A0A1S8YRM2"/>
<dbReference type="OrthoDB" id="154414at2"/>
<dbReference type="EMBL" id="MRUL01000002">
    <property type="protein sequence ID" value="OON41437.1"/>
    <property type="molecule type" value="Genomic_DNA"/>
</dbReference>
<dbReference type="PRINTS" id="PR00081">
    <property type="entry name" value="GDHRDH"/>
</dbReference>
<proteinExistence type="inferred from homology"/>
<name>A0A1S8YRM2_9GAMM</name>
<organism evidence="3 4">
    <name type="scientific">Izhakiella australiensis</name>
    <dbReference type="NCBI Taxonomy" id="1926881"/>
    <lineage>
        <taxon>Bacteria</taxon>
        <taxon>Pseudomonadati</taxon>
        <taxon>Pseudomonadota</taxon>
        <taxon>Gammaproteobacteria</taxon>
        <taxon>Enterobacterales</taxon>
        <taxon>Erwiniaceae</taxon>
        <taxon>Izhakiella</taxon>
    </lineage>
</organism>
<dbReference type="FunFam" id="3.40.50.720:FF:000084">
    <property type="entry name" value="Short-chain dehydrogenase reductase"/>
    <property type="match status" value="1"/>
</dbReference>
<keyword evidence="4" id="KW-1185">Reference proteome</keyword>
<gene>
    <name evidence="3" type="ORF">BTJ39_05620</name>
</gene>
<dbReference type="RefSeq" id="WP_078001689.1">
    <property type="nucleotide sequence ID" value="NZ_MRUL01000002.1"/>
</dbReference>
<dbReference type="PRINTS" id="PR00080">
    <property type="entry name" value="SDRFAMILY"/>
</dbReference>
<dbReference type="Gene3D" id="3.40.50.720">
    <property type="entry name" value="NAD(P)-binding Rossmann-like Domain"/>
    <property type="match status" value="1"/>
</dbReference>
<dbReference type="InterPro" id="IPR036291">
    <property type="entry name" value="NAD(P)-bd_dom_sf"/>
</dbReference>
<dbReference type="Proteomes" id="UP000190667">
    <property type="component" value="Unassembled WGS sequence"/>
</dbReference>
<dbReference type="SUPFAM" id="SSF51735">
    <property type="entry name" value="NAD(P)-binding Rossmann-fold domains"/>
    <property type="match status" value="1"/>
</dbReference>